<keyword evidence="5" id="KW-1185">Reference proteome</keyword>
<accession>A0A4S4FIH5</accession>
<gene>
    <name evidence="4" type="ORF">E6C64_15985</name>
</gene>
<dbReference type="InterPro" id="IPR036890">
    <property type="entry name" value="HATPase_C_sf"/>
</dbReference>
<dbReference type="Gene3D" id="3.30.565.10">
    <property type="entry name" value="Histidine kinase-like ATPase, C-terminal domain"/>
    <property type="match status" value="1"/>
</dbReference>
<evidence type="ECO:0000259" key="3">
    <source>
        <dbReference type="PROSITE" id="PS51746"/>
    </source>
</evidence>
<keyword evidence="1" id="KW-0378">Hydrolase</keyword>
<dbReference type="InterPro" id="IPR003594">
    <property type="entry name" value="HATPase_dom"/>
</dbReference>
<dbReference type="RefSeq" id="WP_136428575.1">
    <property type="nucleotide sequence ID" value="NZ_SSSM01000005.1"/>
</dbReference>
<dbReference type="PANTHER" id="PTHR43156">
    <property type="entry name" value="STAGE II SPORULATION PROTEIN E-RELATED"/>
    <property type="match status" value="1"/>
</dbReference>
<feature type="domain" description="PPM-type phosphatase" evidence="3">
    <location>
        <begin position="190"/>
        <end position="484"/>
    </location>
</feature>
<dbReference type="Gene3D" id="3.60.40.10">
    <property type="entry name" value="PPM-type phosphatase domain"/>
    <property type="match status" value="1"/>
</dbReference>
<evidence type="ECO:0000256" key="1">
    <source>
        <dbReference type="ARBA" id="ARBA00022801"/>
    </source>
</evidence>
<dbReference type="InterPro" id="IPR036457">
    <property type="entry name" value="PPM-type-like_dom_sf"/>
</dbReference>
<dbReference type="InterPro" id="IPR029016">
    <property type="entry name" value="GAF-like_dom_sf"/>
</dbReference>
<feature type="region of interest" description="Disordered" evidence="2">
    <location>
        <begin position="1"/>
        <end position="58"/>
    </location>
</feature>
<dbReference type="AlphaFoldDB" id="A0A4S4FIH5"/>
<dbReference type="SUPFAM" id="SSF81606">
    <property type="entry name" value="PP2C-like"/>
    <property type="match status" value="1"/>
</dbReference>
<dbReference type="OrthoDB" id="23692at2"/>
<evidence type="ECO:0000313" key="4">
    <source>
        <dbReference type="EMBL" id="THG30130.1"/>
    </source>
</evidence>
<dbReference type="SUPFAM" id="SSF55781">
    <property type="entry name" value="GAF domain-like"/>
    <property type="match status" value="1"/>
</dbReference>
<dbReference type="Pfam" id="PF13581">
    <property type="entry name" value="HATPase_c_2"/>
    <property type="match status" value="1"/>
</dbReference>
<name>A0A4S4FIH5_9MICO</name>
<dbReference type="CDD" id="cd16936">
    <property type="entry name" value="HATPase_RsbW-like"/>
    <property type="match status" value="1"/>
</dbReference>
<dbReference type="Pfam" id="PF07228">
    <property type="entry name" value="SpoIIE"/>
    <property type="match status" value="1"/>
</dbReference>
<protein>
    <recommendedName>
        <fullName evidence="3">PPM-type phosphatase domain-containing protein</fullName>
    </recommendedName>
</protein>
<dbReference type="EMBL" id="SSSM01000005">
    <property type="protein sequence ID" value="THG30130.1"/>
    <property type="molecule type" value="Genomic_DNA"/>
</dbReference>
<dbReference type="Proteomes" id="UP000309133">
    <property type="component" value="Unassembled WGS sequence"/>
</dbReference>
<dbReference type="PROSITE" id="PS51746">
    <property type="entry name" value="PPM_2"/>
    <property type="match status" value="1"/>
</dbReference>
<dbReference type="Gene3D" id="3.30.450.40">
    <property type="match status" value="1"/>
</dbReference>
<comment type="caution">
    <text evidence="4">The sequence shown here is derived from an EMBL/GenBank/DDBJ whole genome shotgun (WGS) entry which is preliminary data.</text>
</comment>
<dbReference type="SMART" id="SM00331">
    <property type="entry name" value="PP2C_SIG"/>
    <property type="match status" value="1"/>
</dbReference>
<feature type="compositionally biased region" description="Polar residues" evidence="2">
    <location>
        <begin position="559"/>
        <end position="577"/>
    </location>
</feature>
<feature type="compositionally biased region" description="Low complexity" evidence="2">
    <location>
        <begin position="43"/>
        <end position="57"/>
    </location>
</feature>
<organism evidence="4 5">
    <name type="scientific">Naasia lichenicola</name>
    <dbReference type="NCBI Taxonomy" id="2565933"/>
    <lineage>
        <taxon>Bacteria</taxon>
        <taxon>Bacillati</taxon>
        <taxon>Actinomycetota</taxon>
        <taxon>Actinomycetes</taxon>
        <taxon>Micrococcales</taxon>
        <taxon>Microbacteriaceae</taxon>
        <taxon>Naasia</taxon>
    </lineage>
</organism>
<dbReference type="PANTHER" id="PTHR43156:SF2">
    <property type="entry name" value="STAGE II SPORULATION PROTEIN E"/>
    <property type="match status" value="1"/>
</dbReference>
<dbReference type="InterPro" id="IPR052016">
    <property type="entry name" value="Bact_Sigma-Reg"/>
</dbReference>
<sequence length="577" mass="62121">MTDTLRAEPESPDAVVNSEPAEPPVGQRAMSRARRRADRRAAKTASKTATKGAARRAVPAADTRAAVIDVQIDPSDPLLLFLQSAPGPLEIAALPAYSPAVVRMKEQGVQMVVPFVTSGELVGLLALGPRLSERTYSRTDRGLLDSLARYAAPALRLGQLMRAQEKEARERERIEQELHVAQLIQQQFLPSELPELRGWHLAAFYRPARTVGGDFYDLIALANGEVMVVVGDVTDKGVPAALVMASTYALLRSAADLSSSPGEVLRRVNELLIPQIPMNMFVTCLVLVIDLDTGRTRFANAGHNLPYVRRDGEVLQLQARGMPLGLMPGSAYDEHETVIEPGDIVLLYSDGITEQHSAAGEMFGFGRTAELVGEATSGDDLVDRSVLALNTFSAGVEQEDDITLVTLHRGQSGGHRDTVSFTVPSEPGNERDVMDRVAAIVDGLLPKARLDALKTAVSETAMNAIEHGNRGDASLDISVTVRRTAESVTVEIGDYGRGMQRDADIPDIDLKLAGLQTSRGWGLFLVENLTDRAEELTEGDRHIVRLVMHTSDHAAAGPTPQTTSGATPLTDPTGSES</sequence>
<dbReference type="GO" id="GO:0016791">
    <property type="term" value="F:phosphatase activity"/>
    <property type="evidence" value="ECO:0007669"/>
    <property type="project" value="TreeGrafter"/>
</dbReference>
<dbReference type="InterPro" id="IPR001932">
    <property type="entry name" value="PPM-type_phosphatase-like_dom"/>
</dbReference>
<feature type="region of interest" description="Disordered" evidence="2">
    <location>
        <begin position="553"/>
        <end position="577"/>
    </location>
</feature>
<evidence type="ECO:0000313" key="5">
    <source>
        <dbReference type="Proteomes" id="UP000309133"/>
    </source>
</evidence>
<evidence type="ECO:0000256" key="2">
    <source>
        <dbReference type="SAM" id="MobiDB-lite"/>
    </source>
</evidence>
<reference evidence="4 5" key="1">
    <citation type="submission" date="2019-04" db="EMBL/GenBank/DDBJ databases">
        <authorList>
            <person name="Jiang L."/>
        </authorList>
    </citation>
    <scope>NUCLEOTIDE SEQUENCE [LARGE SCALE GENOMIC DNA]</scope>
    <source>
        <strain evidence="4 5">YIM 131853</strain>
    </source>
</reference>
<proteinExistence type="predicted"/>
<dbReference type="SUPFAM" id="SSF55874">
    <property type="entry name" value="ATPase domain of HSP90 chaperone/DNA topoisomerase II/histidine kinase"/>
    <property type="match status" value="1"/>
</dbReference>